<accession>A0ABR1YYU5</accession>
<protein>
    <submittedName>
        <fullName evidence="2">Uncharacterized protein</fullName>
    </submittedName>
</protein>
<sequence length="276" mass="29728">MGGGSTYRAARRLAGVPAPRYMYPAPSFLSQVLLLGSIALPLPRLSISSQPEPNSIRSTLSPASLRLCPYALTRLAARHDSHPSSQAREQQSTAQRMGSNWTQQTRGGSAGDFLLISTPHTHVFLNCCTTPSQCLPTMPQILPLHHSNQNRSPPDRSLASWGLLAGLPAHYWQAQAWLNLLACSISKPPAGQRSAACSASVEGWGCPFSALANCPTRHCQPRSGSWHGSRRKQAEAAACLSAGVRLLGEKDGWTSRPAGLSARREGRRSHLRTIGK</sequence>
<feature type="region of interest" description="Disordered" evidence="1">
    <location>
        <begin position="255"/>
        <end position="276"/>
    </location>
</feature>
<feature type="compositionally biased region" description="Basic residues" evidence="1">
    <location>
        <begin position="265"/>
        <end position="276"/>
    </location>
</feature>
<name>A0ABR1YYU5_9PEZI</name>
<dbReference type="Proteomes" id="UP001492380">
    <property type="component" value="Unassembled WGS sequence"/>
</dbReference>
<evidence type="ECO:0000313" key="3">
    <source>
        <dbReference type="Proteomes" id="UP001492380"/>
    </source>
</evidence>
<comment type="caution">
    <text evidence="2">The sequence shown here is derived from an EMBL/GenBank/DDBJ whole genome shotgun (WGS) entry which is preliminary data.</text>
</comment>
<organism evidence="2 3">
    <name type="scientific">Phyllosticta capitalensis</name>
    <dbReference type="NCBI Taxonomy" id="121624"/>
    <lineage>
        <taxon>Eukaryota</taxon>
        <taxon>Fungi</taxon>
        <taxon>Dikarya</taxon>
        <taxon>Ascomycota</taxon>
        <taxon>Pezizomycotina</taxon>
        <taxon>Dothideomycetes</taxon>
        <taxon>Dothideomycetes incertae sedis</taxon>
        <taxon>Botryosphaeriales</taxon>
        <taxon>Phyllostictaceae</taxon>
        <taxon>Phyllosticta</taxon>
    </lineage>
</organism>
<feature type="region of interest" description="Disordered" evidence="1">
    <location>
        <begin position="79"/>
        <end position="105"/>
    </location>
</feature>
<feature type="compositionally biased region" description="Polar residues" evidence="1">
    <location>
        <begin position="83"/>
        <end position="105"/>
    </location>
</feature>
<keyword evidence="3" id="KW-1185">Reference proteome</keyword>
<proteinExistence type="predicted"/>
<dbReference type="EMBL" id="JBBWRZ010000002">
    <property type="protein sequence ID" value="KAK8243670.1"/>
    <property type="molecule type" value="Genomic_DNA"/>
</dbReference>
<reference evidence="2 3" key="1">
    <citation type="submission" date="2024-04" db="EMBL/GenBank/DDBJ databases">
        <title>Phyllosticta paracitricarpa is synonymous to the EU quarantine fungus P. citricarpa based on phylogenomic analyses.</title>
        <authorList>
            <consortium name="Lawrence Berkeley National Laboratory"/>
            <person name="Van Ingen-Buijs V.A."/>
            <person name="Van Westerhoven A.C."/>
            <person name="Haridas S."/>
            <person name="Skiadas P."/>
            <person name="Martin F."/>
            <person name="Groenewald J.Z."/>
            <person name="Crous P.W."/>
            <person name="Seidl M.F."/>
        </authorList>
    </citation>
    <scope>NUCLEOTIDE SEQUENCE [LARGE SCALE GENOMIC DNA]</scope>
    <source>
        <strain evidence="2 3">CBS 123374</strain>
    </source>
</reference>
<evidence type="ECO:0000313" key="2">
    <source>
        <dbReference type="EMBL" id="KAK8243670.1"/>
    </source>
</evidence>
<gene>
    <name evidence="2" type="ORF">HDK90DRAFT_129974</name>
</gene>
<evidence type="ECO:0000256" key="1">
    <source>
        <dbReference type="SAM" id="MobiDB-lite"/>
    </source>
</evidence>